<comment type="caution">
    <text evidence="1">The sequence shown here is derived from an EMBL/GenBank/DDBJ whole genome shotgun (WGS) entry which is preliminary data.</text>
</comment>
<dbReference type="Proteomes" id="UP001497535">
    <property type="component" value="Unassembled WGS sequence"/>
</dbReference>
<sequence length="60" mass="6371">MGCLELEGTGGREYTWLNRTAAGIAGGFGPGDKVSLLSISVGLTSALRRVDLSYSFRCFL</sequence>
<gene>
    <name evidence="1" type="ORF">MENTE1834_LOCUS32371</name>
</gene>
<proteinExistence type="predicted"/>
<evidence type="ECO:0000313" key="1">
    <source>
        <dbReference type="EMBL" id="CAK5084958.1"/>
    </source>
</evidence>
<name>A0ACB1A1I7_MELEN</name>
<accession>A0ACB1A1I7</accession>
<evidence type="ECO:0000313" key="2">
    <source>
        <dbReference type="Proteomes" id="UP001497535"/>
    </source>
</evidence>
<protein>
    <submittedName>
        <fullName evidence="1">Uncharacterized protein</fullName>
    </submittedName>
</protein>
<dbReference type="EMBL" id="CAVMJV010000055">
    <property type="protein sequence ID" value="CAK5084958.1"/>
    <property type="molecule type" value="Genomic_DNA"/>
</dbReference>
<organism evidence="1 2">
    <name type="scientific">Meloidogyne enterolobii</name>
    <name type="common">Root-knot nematode worm</name>
    <name type="synonym">Meloidogyne mayaguensis</name>
    <dbReference type="NCBI Taxonomy" id="390850"/>
    <lineage>
        <taxon>Eukaryota</taxon>
        <taxon>Metazoa</taxon>
        <taxon>Ecdysozoa</taxon>
        <taxon>Nematoda</taxon>
        <taxon>Chromadorea</taxon>
        <taxon>Rhabditida</taxon>
        <taxon>Tylenchina</taxon>
        <taxon>Tylenchomorpha</taxon>
        <taxon>Tylenchoidea</taxon>
        <taxon>Meloidogynidae</taxon>
        <taxon>Meloidogyninae</taxon>
        <taxon>Meloidogyne</taxon>
    </lineage>
</organism>
<reference evidence="1" key="1">
    <citation type="submission" date="2023-11" db="EMBL/GenBank/DDBJ databases">
        <authorList>
            <person name="Poullet M."/>
        </authorList>
    </citation>
    <scope>NUCLEOTIDE SEQUENCE</scope>
    <source>
        <strain evidence="1">E1834</strain>
    </source>
</reference>
<keyword evidence="2" id="KW-1185">Reference proteome</keyword>